<feature type="region of interest" description="Disordered" evidence="1">
    <location>
        <begin position="365"/>
        <end position="384"/>
    </location>
</feature>
<dbReference type="PANTHER" id="PTHR40468:SF1">
    <property type="entry name" value="TOPOISOMERASE I DAMAGE AFFECTED PROTEIN 11"/>
    <property type="match status" value="1"/>
</dbReference>
<feature type="region of interest" description="Disordered" evidence="1">
    <location>
        <begin position="174"/>
        <end position="269"/>
    </location>
</feature>
<proteinExistence type="predicted"/>
<dbReference type="InParanoid" id="F8PXH3"/>
<dbReference type="AlphaFoldDB" id="F8PXH3"/>
<protein>
    <submittedName>
        <fullName evidence="2">Uncharacterized protein</fullName>
    </submittedName>
</protein>
<feature type="compositionally biased region" description="Basic and acidic residues" evidence="1">
    <location>
        <begin position="237"/>
        <end position="249"/>
    </location>
</feature>
<organism evidence="3">
    <name type="scientific">Serpula lacrymans var. lacrymans (strain S7.3)</name>
    <name type="common">Dry rot fungus</name>
    <dbReference type="NCBI Taxonomy" id="936435"/>
    <lineage>
        <taxon>Eukaryota</taxon>
        <taxon>Fungi</taxon>
        <taxon>Dikarya</taxon>
        <taxon>Basidiomycota</taxon>
        <taxon>Agaricomycotina</taxon>
        <taxon>Agaricomycetes</taxon>
        <taxon>Agaricomycetidae</taxon>
        <taxon>Boletales</taxon>
        <taxon>Coniophorineae</taxon>
        <taxon>Serpulaceae</taxon>
        <taxon>Serpula</taxon>
    </lineage>
</organism>
<feature type="compositionally biased region" description="Low complexity" evidence="1">
    <location>
        <begin position="119"/>
        <end position="152"/>
    </location>
</feature>
<dbReference type="Proteomes" id="UP000008063">
    <property type="component" value="Unassembled WGS sequence"/>
</dbReference>
<evidence type="ECO:0000313" key="3">
    <source>
        <dbReference type="Proteomes" id="UP000008063"/>
    </source>
</evidence>
<gene>
    <name evidence="2" type="ORF">SERLA73DRAFT_168904</name>
</gene>
<evidence type="ECO:0000256" key="1">
    <source>
        <dbReference type="SAM" id="MobiDB-lite"/>
    </source>
</evidence>
<keyword evidence="3" id="KW-1185">Reference proteome</keyword>
<feature type="region of interest" description="Disordered" evidence="1">
    <location>
        <begin position="525"/>
        <end position="545"/>
    </location>
</feature>
<dbReference type="PANTHER" id="PTHR40468">
    <property type="entry name" value="YALI0A15257P"/>
    <property type="match status" value="1"/>
</dbReference>
<feature type="compositionally biased region" description="Low complexity" evidence="1">
    <location>
        <begin position="195"/>
        <end position="225"/>
    </location>
</feature>
<feature type="compositionally biased region" description="Polar residues" evidence="1">
    <location>
        <begin position="20"/>
        <end position="31"/>
    </location>
</feature>
<reference evidence="3" key="1">
    <citation type="journal article" date="2011" name="Science">
        <title>The plant cell wall-decomposing machinery underlies the functional diversity of forest fungi.</title>
        <authorList>
            <person name="Eastwood D.C."/>
            <person name="Floudas D."/>
            <person name="Binder M."/>
            <person name="Majcherczyk A."/>
            <person name="Schneider P."/>
            <person name="Aerts A."/>
            <person name="Asiegbu F.O."/>
            <person name="Baker S.E."/>
            <person name="Barry K."/>
            <person name="Bendiksby M."/>
            <person name="Blumentritt M."/>
            <person name="Coutinho P.M."/>
            <person name="Cullen D."/>
            <person name="de Vries R.P."/>
            <person name="Gathman A."/>
            <person name="Goodell B."/>
            <person name="Henrissat B."/>
            <person name="Ihrmark K."/>
            <person name="Kauserud H."/>
            <person name="Kohler A."/>
            <person name="LaButti K."/>
            <person name="Lapidus A."/>
            <person name="Lavin J.L."/>
            <person name="Lee Y.-H."/>
            <person name="Lindquist E."/>
            <person name="Lilly W."/>
            <person name="Lucas S."/>
            <person name="Morin E."/>
            <person name="Murat C."/>
            <person name="Oguiza J.A."/>
            <person name="Park J."/>
            <person name="Pisabarro A.G."/>
            <person name="Riley R."/>
            <person name="Rosling A."/>
            <person name="Salamov A."/>
            <person name="Schmidt O."/>
            <person name="Schmutz J."/>
            <person name="Skrede I."/>
            <person name="Stenlid J."/>
            <person name="Wiebenga A."/>
            <person name="Xie X."/>
            <person name="Kuees U."/>
            <person name="Hibbett D.S."/>
            <person name="Hoffmeister D."/>
            <person name="Hoegberg N."/>
            <person name="Martin F."/>
            <person name="Grigoriev I.V."/>
            <person name="Watkinson S.C."/>
        </authorList>
    </citation>
    <scope>NUCLEOTIDE SEQUENCE [LARGE SCALE GENOMIC DNA]</scope>
    <source>
        <strain evidence="3">strain S7.3</strain>
    </source>
</reference>
<feature type="compositionally biased region" description="Polar residues" evidence="1">
    <location>
        <begin position="107"/>
        <end position="118"/>
    </location>
</feature>
<name>F8PXH3_SERL3</name>
<feature type="region of interest" description="Disordered" evidence="1">
    <location>
        <begin position="100"/>
        <end position="157"/>
    </location>
</feature>
<accession>F8PXH3</accession>
<feature type="compositionally biased region" description="Low complexity" evidence="1">
    <location>
        <begin position="1"/>
        <end position="16"/>
    </location>
</feature>
<dbReference type="STRING" id="936435.F8PXH3"/>
<feature type="region of interest" description="Disordered" evidence="1">
    <location>
        <begin position="619"/>
        <end position="647"/>
    </location>
</feature>
<feature type="region of interest" description="Disordered" evidence="1">
    <location>
        <begin position="1"/>
        <end position="36"/>
    </location>
</feature>
<feature type="compositionally biased region" description="Polar residues" evidence="1">
    <location>
        <begin position="365"/>
        <end position="379"/>
    </location>
</feature>
<sequence length="664" mass="68900">MATPSSSVTSASPPMAYLQPHNTALSPTSTVDLDLPEREERKKAVQKFLARAEISMVTRGLRARLSYASYKATHNISHISLPDLEAKIHTLTAPPVRVIGTKRKASGGNNYYNNPATQGMSGNGRASASAGPAPRSKGSMAPPSVSASASRPHYPSISVSRDANATQSLFASLLGPPPLKQARTVHNSSDPPVQAASRSSAATRRGSKGSDLSLSASASTNLARSIAEGTRAQSRNRKQEATRPKSSRKDKGKQKGNVRSASPAATLVAEDTDVERKAVATLTSLRLHSRPSIVGASPRSSVSAGSDVGSAHSFSQFAQSSARTTSTAATSLLPSAEASFATVNRSTTPPPLSAAARLESRSLNNQGSGYLENVHTTPRMSGPTDDEEAANLMLYLHTSPSPARPAAARDKDSRDFAAFRALGGGASLRAKGRVLFGGTEGSRSPLRSEGSFASTAGSELRETIFTGGSHGAEGGLSQPLRLQTTSSLGSISKNYSDSDGTLASMEPNVIPPTPTSITPAQLLPSPTSLSASHTESNATATPNGWSYMTTDSKSTTPQAPPTPGNVPFNLNEFINVSPSPAAAPPRSAVGPTLSLRPGLTSSLRADVGRKLFEEEQQRYQANRFGDNGSSASSAGRSGGYMDNIGSEQGVKGSVLGAGIDLIRS</sequence>
<dbReference type="OrthoDB" id="2163387at2759"/>
<dbReference type="HOGENOM" id="CLU_030372_0_0_1"/>
<evidence type="ECO:0000313" key="2">
    <source>
        <dbReference type="EMBL" id="EGN99499.1"/>
    </source>
</evidence>
<dbReference type="EMBL" id="GL945480">
    <property type="protein sequence ID" value="EGN99499.1"/>
    <property type="molecule type" value="Genomic_DNA"/>
</dbReference>
<dbReference type="OMA" id="RAEISMV"/>